<keyword evidence="2" id="KW-1185">Reference proteome</keyword>
<reference evidence="1 2" key="1">
    <citation type="submission" date="2011-04" db="EMBL/GenBank/DDBJ databases">
        <authorList>
            <person name="Muzny D."/>
            <person name="Qin X."/>
            <person name="Deng J."/>
            <person name="Jiang H."/>
            <person name="Liu Y."/>
            <person name="Qu J."/>
            <person name="Song X.-Z."/>
            <person name="Zhang L."/>
            <person name="Thornton R."/>
            <person name="Coyle M."/>
            <person name="Francisco L."/>
            <person name="Jackson L."/>
            <person name="Javaid M."/>
            <person name="Korchina V."/>
            <person name="Kovar C."/>
            <person name="Mata R."/>
            <person name="Mathew T."/>
            <person name="Ngo R."/>
            <person name="Nguyen L."/>
            <person name="Nguyen N."/>
            <person name="Okwuonu G."/>
            <person name="Ongeri F."/>
            <person name="Pham C."/>
            <person name="Simmons D."/>
            <person name="Wilczek-Boney K."/>
            <person name="Hale W."/>
            <person name="Jakkamsetti A."/>
            <person name="Pham P."/>
            <person name="Ruth R."/>
            <person name="San Lucas F."/>
            <person name="Warren J."/>
            <person name="Zhang J."/>
            <person name="Zhao Z."/>
            <person name="Zhou C."/>
            <person name="Zhu D."/>
            <person name="Lee S."/>
            <person name="Bess C."/>
            <person name="Blankenburg K."/>
            <person name="Forbes L."/>
            <person name="Fu Q."/>
            <person name="Gubbala S."/>
            <person name="Hirani K."/>
            <person name="Jayaseelan J.C."/>
            <person name="Lara F."/>
            <person name="Munidasa M."/>
            <person name="Palculict T."/>
            <person name="Patil S."/>
            <person name="Pu L.-L."/>
            <person name="Saada N."/>
            <person name="Tang L."/>
            <person name="Weissenberger G."/>
            <person name="Zhu Y."/>
            <person name="Hemphill L."/>
            <person name="Shang Y."/>
            <person name="Youmans B."/>
            <person name="Ayvaz T."/>
            <person name="Ross M."/>
            <person name="Santibanez J."/>
            <person name="Aqrawi P."/>
            <person name="Gross S."/>
            <person name="Joshi V."/>
            <person name="Fowler G."/>
            <person name="Nazareth L."/>
            <person name="Reid J."/>
            <person name="Worley K."/>
            <person name="Petrosino J."/>
            <person name="Highlander S."/>
            <person name="Gibbs R."/>
        </authorList>
    </citation>
    <scope>NUCLEOTIDE SEQUENCE [LARGE SCALE GENOMIC DNA]</scope>
    <source>
        <strain evidence="1 2">DSM 2778</strain>
    </source>
</reference>
<dbReference type="STRING" id="888060.HMPREF9081_1340"/>
<comment type="caution">
    <text evidence="1">The sequence shown here is derived from an EMBL/GenBank/DDBJ whole genome shotgun (WGS) entry which is preliminary data.</text>
</comment>
<dbReference type="HOGENOM" id="CLU_3150891_0_0_9"/>
<evidence type="ECO:0000313" key="1">
    <source>
        <dbReference type="EMBL" id="EGK59745.1"/>
    </source>
</evidence>
<sequence length="48" mass="5392">MQLRKPRISPPVMIAGMSGAKISAVMAAARCKMFWFRLIYTSQGKITF</sequence>
<evidence type="ECO:0000313" key="2">
    <source>
        <dbReference type="Proteomes" id="UP000004067"/>
    </source>
</evidence>
<accession>F5RM54</accession>
<gene>
    <name evidence="1" type="ORF">HMPREF9081_1340</name>
</gene>
<dbReference type="AlphaFoldDB" id="F5RM54"/>
<dbReference type="Proteomes" id="UP000004067">
    <property type="component" value="Unassembled WGS sequence"/>
</dbReference>
<organism evidence="1 2">
    <name type="scientific">Centipeda periodontii DSM 2778</name>
    <dbReference type="NCBI Taxonomy" id="888060"/>
    <lineage>
        <taxon>Bacteria</taxon>
        <taxon>Bacillati</taxon>
        <taxon>Bacillota</taxon>
        <taxon>Negativicutes</taxon>
        <taxon>Selenomonadales</taxon>
        <taxon>Selenomonadaceae</taxon>
        <taxon>Centipeda</taxon>
    </lineage>
</organism>
<dbReference type="EMBL" id="AFHQ01000033">
    <property type="protein sequence ID" value="EGK59745.1"/>
    <property type="molecule type" value="Genomic_DNA"/>
</dbReference>
<proteinExistence type="predicted"/>
<name>F5RM54_9FIRM</name>
<protein>
    <submittedName>
        <fullName evidence="1">Uncharacterized protein</fullName>
    </submittedName>
</protein>